<evidence type="ECO:0000313" key="2">
    <source>
        <dbReference type="EMBL" id="OLP86313.1"/>
    </source>
</evidence>
<reference evidence="2 3" key="1">
    <citation type="submission" date="2016-02" db="EMBL/GenBank/DDBJ databases">
        <title>Genome analysis of coral dinoflagellate symbionts highlights evolutionary adaptations to a symbiotic lifestyle.</title>
        <authorList>
            <person name="Aranda M."/>
            <person name="Li Y."/>
            <person name="Liew Y.J."/>
            <person name="Baumgarten S."/>
            <person name="Simakov O."/>
            <person name="Wilson M."/>
            <person name="Piel J."/>
            <person name="Ashoor H."/>
            <person name="Bougouffa S."/>
            <person name="Bajic V.B."/>
            <person name="Ryu T."/>
            <person name="Ravasi T."/>
            <person name="Bayer T."/>
            <person name="Micklem G."/>
            <person name="Kim H."/>
            <person name="Bhak J."/>
            <person name="Lajeunesse T.C."/>
            <person name="Voolstra C.R."/>
        </authorList>
    </citation>
    <scope>NUCLEOTIDE SEQUENCE [LARGE SCALE GENOMIC DNA]</scope>
    <source>
        <strain evidence="2 3">CCMP2467</strain>
    </source>
</reference>
<dbReference type="EMBL" id="LSRX01000923">
    <property type="protein sequence ID" value="OLP86313.1"/>
    <property type="molecule type" value="Genomic_DNA"/>
</dbReference>
<dbReference type="OrthoDB" id="10645942at2759"/>
<protein>
    <submittedName>
        <fullName evidence="2">Uncharacterized protein</fullName>
    </submittedName>
</protein>
<feature type="compositionally biased region" description="Basic and acidic residues" evidence="1">
    <location>
        <begin position="129"/>
        <end position="145"/>
    </location>
</feature>
<keyword evidence="3" id="KW-1185">Reference proteome</keyword>
<feature type="region of interest" description="Disordered" evidence="1">
    <location>
        <begin position="98"/>
        <end position="160"/>
    </location>
</feature>
<organism evidence="2 3">
    <name type="scientific">Symbiodinium microadriaticum</name>
    <name type="common">Dinoflagellate</name>
    <name type="synonym">Zooxanthella microadriatica</name>
    <dbReference type="NCBI Taxonomy" id="2951"/>
    <lineage>
        <taxon>Eukaryota</taxon>
        <taxon>Sar</taxon>
        <taxon>Alveolata</taxon>
        <taxon>Dinophyceae</taxon>
        <taxon>Suessiales</taxon>
        <taxon>Symbiodiniaceae</taxon>
        <taxon>Symbiodinium</taxon>
    </lineage>
</organism>
<dbReference type="Proteomes" id="UP000186817">
    <property type="component" value="Unassembled WGS sequence"/>
</dbReference>
<sequence length="414" mass="44589">MHGSFDHGLDFATMLRGGEGESHQALVPSRALFEIPDVDIFLGVFEGIGRPGQPVQSVQAGSERVIGLTRPYHSCLCLKHSAVLRVVGNGVQEGKMAKKSQVWKMSPGDAPTPSTAASTPGPGVVWSSRKGDVGIKGRPRNEFDRPGTVPPAHCKQFAKRNSDPTKVNSCWDRMNGGDEDTANPLATGEHGVLPAALCRRRRHSTSTRSYAKVVLNSESARMSLRGGNSPATLDVPVSIQDKALAQHYSKVVAAFLALVLERIGRRSRVAAGSFQRPGPAVRRAYRSCCLYWDRLARCIACASGTAPTPPPRVSWNSLRVRLLLLLLLLPPARTLPRRRAAHSMVLDGKAALPGTMYIPVCTCTLLSLGDRHAACPRTGLLTPGGQALLRSTGSQHWLRTSALRPKPIAAAFNF</sequence>
<name>A0A1Q9CTT4_SYMMI</name>
<evidence type="ECO:0000256" key="1">
    <source>
        <dbReference type="SAM" id="MobiDB-lite"/>
    </source>
</evidence>
<comment type="caution">
    <text evidence="2">The sequence shown here is derived from an EMBL/GenBank/DDBJ whole genome shotgun (WGS) entry which is preliminary data.</text>
</comment>
<accession>A0A1Q9CTT4</accession>
<dbReference type="AlphaFoldDB" id="A0A1Q9CTT4"/>
<evidence type="ECO:0000313" key="3">
    <source>
        <dbReference type="Proteomes" id="UP000186817"/>
    </source>
</evidence>
<gene>
    <name evidence="2" type="ORF">AK812_SmicGene32613</name>
</gene>
<proteinExistence type="predicted"/>
<feature type="compositionally biased region" description="Low complexity" evidence="1">
    <location>
        <begin position="106"/>
        <end position="123"/>
    </location>
</feature>